<accession>A0A1A9W743</accession>
<reference evidence="3" key="1">
    <citation type="submission" date="2014-03" db="EMBL/GenBank/DDBJ databases">
        <authorList>
            <person name="Aksoy S."/>
            <person name="Warren W."/>
            <person name="Wilson R.K."/>
        </authorList>
    </citation>
    <scope>NUCLEOTIDE SEQUENCE [LARGE SCALE GENOMIC DNA]</scope>
    <source>
        <strain evidence="3">IAEA</strain>
    </source>
</reference>
<dbReference type="PANTHER" id="PTHR13284:SF4">
    <property type="entry name" value="C2H2-TYPE DOMAIN-CONTAINING PROTEIN"/>
    <property type="match status" value="1"/>
</dbReference>
<evidence type="ECO:0000313" key="2">
    <source>
        <dbReference type="EnsemblMetazoa" id="GBRI008569-PA"/>
    </source>
</evidence>
<dbReference type="AlphaFoldDB" id="A0A1A9W743"/>
<evidence type="ECO:0000313" key="3">
    <source>
        <dbReference type="Proteomes" id="UP000091820"/>
    </source>
</evidence>
<dbReference type="InterPro" id="IPR004038">
    <property type="entry name" value="Ribosomal_eL8/eL30/eS12/Gad45"/>
</dbReference>
<name>A0A1A9W743_9MUSC</name>
<proteinExistence type="predicted"/>
<dbReference type="GO" id="GO:0003730">
    <property type="term" value="F:mRNA 3'-UTR binding"/>
    <property type="evidence" value="ECO:0007669"/>
    <property type="project" value="TreeGrafter"/>
</dbReference>
<reference evidence="2" key="2">
    <citation type="submission" date="2020-05" db="UniProtKB">
        <authorList>
            <consortium name="EnsemblMetazoa"/>
        </authorList>
    </citation>
    <scope>IDENTIFICATION</scope>
    <source>
        <strain evidence="2">IAEA</strain>
    </source>
</reference>
<dbReference type="EnsemblMetazoa" id="GBRI008569-RA">
    <property type="protein sequence ID" value="GBRI008569-PA"/>
    <property type="gene ID" value="GBRI008569"/>
</dbReference>
<dbReference type="SUPFAM" id="SSF55315">
    <property type="entry name" value="L30e-like"/>
    <property type="match status" value="1"/>
</dbReference>
<dbReference type="Gene3D" id="3.30.1330.30">
    <property type="match status" value="1"/>
</dbReference>
<dbReference type="InterPro" id="IPR040051">
    <property type="entry name" value="SECISBP2"/>
</dbReference>
<feature type="domain" description="Ribosomal protein eL8/eL30/eS12/Gadd45" evidence="1">
    <location>
        <begin position="189"/>
        <end position="283"/>
    </location>
</feature>
<evidence type="ECO:0000259" key="1">
    <source>
        <dbReference type="Pfam" id="PF01248"/>
    </source>
</evidence>
<organism evidence="2 3">
    <name type="scientific">Glossina brevipalpis</name>
    <dbReference type="NCBI Taxonomy" id="37001"/>
    <lineage>
        <taxon>Eukaryota</taxon>
        <taxon>Metazoa</taxon>
        <taxon>Ecdysozoa</taxon>
        <taxon>Arthropoda</taxon>
        <taxon>Hexapoda</taxon>
        <taxon>Insecta</taxon>
        <taxon>Pterygota</taxon>
        <taxon>Neoptera</taxon>
        <taxon>Endopterygota</taxon>
        <taxon>Diptera</taxon>
        <taxon>Brachycera</taxon>
        <taxon>Muscomorpha</taxon>
        <taxon>Hippoboscoidea</taxon>
        <taxon>Glossinidae</taxon>
        <taxon>Glossina</taxon>
    </lineage>
</organism>
<dbReference type="InterPro" id="IPR029064">
    <property type="entry name" value="Ribosomal_eL30-like_sf"/>
</dbReference>
<dbReference type="GO" id="GO:1990904">
    <property type="term" value="C:ribonucleoprotein complex"/>
    <property type="evidence" value="ECO:0007669"/>
    <property type="project" value="TreeGrafter"/>
</dbReference>
<dbReference type="GO" id="GO:0005739">
    <property type="term" value="C:mitochondrion"/>
    <property type="evidence" value="ECO:0007669"/>
    <property type="project" value="TreeGrafter"/>
</dbReference>
<dbReference type="PANTHER" id="PTHR13284">
    <property type="entry name" value="GH01354P"/>
    <property type="match status" value="1"/>
</dbReference>
<protein>
    <recommendedName>
        <fullName evidence="1">Ribosomal protein eL8/eL30/eS12/Gadd45 domain-containing protein</fullName>
    </recommendedName>
</protein>
<dbReference type="STRING" id="37001.A0A1A9W743"/>
<sequence>MEKSSQSKSSYKFKTIDRKTYEKAQQSSSAAYTISHASIRNAKYKYKSAAIVFGVLQYVKFSSAAKKKRLKRRRIIDTAIKDVLKRRGKQREDGTKRIKKSKLKKCILRYRENKRQQERQTSELGDVVQQLTTLTISVKELEIRAKETIHSRRFREYCENCTTTQLIQLTDQLLRELNHFQRRAHAVKKIRAEAHRRFVIGFREVQNFLRIKKIKLVLIATDCDPCEGEDGLDQTVASIKALCKDQQVPVAFILQRRQMAYALYKNASISCVGIINYDGSQTLFGQLLASLEEAQNAYQRLVQHTMEGMQKTEQNQ</sequence>
<keyword evidence="3" id="KW-1185">Reference proteome</keyword>
<dbReference type="VEuPathDB" id="VectorBase:GBRI008569"/>
<dbReference type="Pfam" id="PF01248">
    <property type="entry name" value="Ribosomal_L7Ae"/>
    <property type="match status" value="1"/>
</dbReference>
<dbReference type="GO" id="GO:0043021">
    <property type="term" value="F:ribonucleoprotein complex binding"/>
    <property type="evidence" value="ECO:0007669"/>
    <property type="project" value="TreeGrafter"/>
</dbReference>
<dbReference type="GO" id="GO:0035368">
    <property type="term" value="F:selenocysteine insertion sequence binding"/>
    <property type="evidence" value="ECO:0007669"/>
    <property type="project" value="InterPro"/>
</dbReference>
<dbReference type="Proteomes" id="UP000091820">
    <property type="component" value="Unassembled WGS sequence"/>
</dbReference>